<evidence type="ECO:0000313" key="3">
    <source>
        <dbReference type="Proteomes" id="UP000237105"/>
    </source>
</evidence>
<name>A0A2P5B720_PARAD</name>
<gene>
    <name evidence="2" type="ORF">PanWU01x14_265530</name>
</gene>
<comment type="caution">
    <text evidence="2">The sequence shown here is derived from an EMBL/GenBank/DDBJ whole genome shotgun (WGS) entry which is preliminary data.</text>
</comment>
<dbReference type="EMBL" id="JXTB01000347">
    <property type="protein sequence ID" value="PON44568.1"/>
    <property type="molecule type" value="Genomic_DNA"/>
</dbReference>
<evidence type="ECO:0000256" key="1">
    <source>
        <dbReference type="SAM" id="MobiDB-lite"/>
    </source>
</evidence>
<reference evidence="3" key="1">
    <citation type="submission" date="2016-06" db="EMBL/GenBank/DDBJ databases">
        <title>Parallel loss of symbiosis genes in relatives of nitrogen-fixing non-legume Parasponia.</title>
        <authorList>
            <person name="Van Velzen R."/>
            <person name="Holmer R."/>
            <person name="Bu F."/>
            <person name="Rutten L."/>
            <person name="Van Zeijl A."/>
            <person name="Liu W."/>
            <person name="Santuari L."/>
            <person name="Cao Q."/>
            <person name="Sharma T."/>
            <person name="Shen D."/>
            <person name="Roswanjaya Y."/>
            <person name="Wardhani T."/>
            <person name="Kalhor M.S."/>
            <person name="Jansen J."/>
            <person name="Van den Hoogen J."/>
            <person name="Gungor B."/>
            <person name="Hartog M."/>
            <person name="Hontelez J."/>
            <person name="Verver J."/>
            <person name="Yang W.-C."/>
            <person name="Schijlen E."/>
            <person name="Repin R."/>
            <person name="Schilthuizen M."/>
            <person name="Schranz E."/>
            <person name="Heidstra R."/>
            <person name="Miyata K."/>
            <person name="Fedorova E."/>
            <person name="Kohlen W."/>
            <person name="Bisseling T."/>
            <person name="Smit S."/>
            <person name="Geurts R."/>
        </authorList>
    </citation>
    <scope>NUCLEOTIDE SEQUENCE [LARGE SCALE GENOMIC DNA]</scope>
    <source>
        <strain evidence="3">cv. WU1-14</strain>
    </source>
</reference>
<feature type="compositionally biased region" description="Polar residues" evidence="1">
    <location>
        <begin position="44"/>
        <end position="54"/>
    </location>
</feature>
<evidence type="ECO:0000313" key="2">
    <source>
        <dbReference type="EMBL" id="PON44568.1"/>
    </source>
</evidence>
<dbReference type="Proteomes" id="UP000237105">
    <property type="component" value="Unassembled WGS sequence"/>
</dbReference>
<feature type="non-terminal residue" evidence="2">
    <location>
        <position position="1"/>
    </location>
</feature>
<protein>
    <submittedName>
        <fullName evidence="2">Uncharacterized protein</fullName>
    </submittedName>
</protein>
<accession>A0A2P5B720</accession>
<feature type="region of interest" description="Disordered" evidence="1">
    <location>
        <begin position="44"/>
        <end position="63"/>
    </location>
</feature>
<sequence>VSALWVDEASQNQLVASAHYFAFFTSQQAALMGDGEETWCKQAAKTSNDRQNLGQRRPLISRA</sequence>
<dbReference type="AlphaFoldDB" id="A0A2P5B720"/>
<organism evidence="2 3">
    <name type="scientific">Parasponia andersonii</name>
    <name type="common">Sponia andersonii</name>
    <dbReference type="NCBI Taxonomy" id="3476"/>
    <lineage>
        <taxon>Eukaryota</taxon>
        <taxon>Viridiplantae</taxon>
        <taxon>Streptophyta</taxon>
        <taxon>Embryophyta</taxon>
        <taxon>Tracheophyta</taxon>
        <taxon>Spermatophyta</taxon>
        <taxon>Magnoliopsida</taxon>
        <taxon>eudicotyledons</taxon>
        <taxon>Gunneridae</taxon>
        <taxon>Pentapetalae</taxon>
        <taxon>rosids</taxon>
        <taxon>fabids</taxon>
        <taxon>Rosales</taxon>
        <taxon>Cannabaceae</taxon>
        <taxon>Parasponia</taxon>
    </lineage>
</organism>
<proteinExistence type="predicted"/>
<keyword evidence="3" id="KW-1185">Reference proteome</keyword>